<proteinExistence type="inferred from homology"/>
<dbReference type="STRING" id="1288385.ERS137968_03751"/>
<dbReference type="Proteomes" id="UP000045840">
    <property type="component" value="Unassembled WGS sequence"/>
</dbReference>
<feature type="binding site" evidence="3">
    <location>
        <begin position="137"/>
        <end position="138"/>
    </location>
    <ligand>
        <name>substrate</name>
    </ligand>
</feature>
<comment type="catalytic activity">
    <reaction evidence="3">
        <text>N(2)-succinyl-L-arginine + 2 H2O + 2 H(+) = N(2)-succinyl-L-ornithine + 2 NH4(+) + CO2</text>
        <dbReference type="Rhea" id="RHEA:19533"/>
        <dbReference type="ChEBI" id="CHEBI:15377"/>
        <dbReference type="ChEBI" id="CHEBI:15378"/>
        <dbReference type="ChEBI" id="CHEBI:16526"/>
        <dbReference type="ChEBI" id="CHEBI:28938"/>
        <dbReference type="ChEBI" id="CHEBI:58241"/>
        <dbReference type="ChEBI" id="CHEBI:58514"/>
        <dbReference type="EC" id="3.5.3.23"/>
    </reaction>
</comment>
<comment type="function">
    <text evidence="3">Catalyzes the hydrolysis of N(2)-succinylarginine into N(2)-succinylornithine, ammonia and CO(2).</text>
</comment>
<dbReference type="NCBIfam" id="NF009789">
    <property type="entry name" value="PRK13281.1"/>
    <property type="match status" value="1"/>
</dbReference>
<dbReference type="RefSeq" id="WP_049612854.1">
    <property type="nucleotide sequence ID" value="NZ_CAWMMU010000023.1"/>
</dbReference>
<evidence type="ECO:0000313" key="7">
    <source>
        <dbReference type="Proteomes" id="UP000044625"/>
    </source>
</evidence>
<dbReference type="HAMAP" id="MF_01172">
    <property type="entry name" value="AstB"/>
    <property type="match status" value="1"/>
</dbReference>
<evidence type="ECO:0000313" key="8">
    <source>
        <dbReference type="Proteomes" id="UP000045840"/>
    </source>
</evidence>
<dbReference type="GO" id="GO:0019544">
    <property type="term" value="P:L-arginine catabolic process to L-glutamate"/>
    <property type="evidence" value="ECO:0007669"/>
    <property type="project" value="UniProtKB-UniRule"/>
</dbReference>
<evidence type="ECO:0000313" key="5">
    <source>
        <dbReference type="EMBL" id="CNH75478.1"/>
    </source>
</evidence>
<feature type="active site" evidence="3">
    <location>
        <position position="174"/>
    </location>
</feature>
<reference evidence="5" key="2">
    <citation type="submission" date="2015-03" db="EMBL/GenBank/DDBJ databases">
        <authorList>
            <person name="Murphy D."/>
        </authorList>
    </citation>
    <scope>NUCLEOTIDE SEQUENCE [LARGE SCALE GENOMIC DNA]</scope>
    <source>
        <strain evidence="5">A125KOH2</strain>
    </source>
</reference>
<comment type="subunit">
    <text evidence="3">Homodimer.</text>
</comment>
<dbReference type="SUPFAM" id="SSF55909">
    <property type="entry name" value="Pentein"/>
    <property type="match status" value="1"/>
</dbReference>
<dbReference type="OrthoDB" id="248552at2"/>
<feature type="active site" evidence="3">
    <location>
        <position position="249"/>
    </location>
</feature>
<comment type="similarity">
    <text evidence="3">Belongs to the succinylarginine dihydrolase family.</text>
</comment>
<dbReference type="GO" id="GO:0019545">
    <property type="term" value="P:L-arginine catabolic process to succinate"/>
    <property type="evidence" value="ECO:0007669"/>
    <property type="project" value="UniProtKB-UniRule"/>
</dbReference>
<dbReference type="InterPro" id="IPR007079">
    <property type="entry name" value="SuccinylArg_d-Hdrlase_AstB"/>
</dbReference>
<dbReference type="GO" id="GO:0009015">
    <property type="term" value="F:N-succinylarginine dihydrolase activity"/>
    <property type="evidence" value="ECO:0007669"/>
    <property type="project" value="UniProtKB-UniRule"/>
</dbReference>
<keyword evidence="7" id="KW-1185">Reference proteome</keyword>
<dbReference type="EMBL" id="CWJL01000023">
    <property type="protein sequence ID" value="CRY68635.1"/>
    <property type="molecule type" value="Genomic_DNA"/>
</dbReference>
<dbReference type="NCBIfam" id="TIGR03241">
    <property type="entry name" value="arg_catab_astB"/>
    <property type="match status" value="1"/>
</dbReference>
<organism evidence="5 8">
    <name type="scientific">Yersinia pekkanenii</name>
    <dbReference type="NCBI Taxonomy" id="1288385"/>
    <lineage>
        <taxon>Bacteria</taxon>
        <taxon>Pseudomonadati</taxon>
        <taxon>Pseudomonadota</taxon>
        <taxon>Gammaproteobacteria</taxon>
        <taxon>Enterobacterales</taxon>
        <taxon>Yersiniaceae</taxon>
        <taxon>Yersinia</taxon>
    </lineage>
</organism>
<dbReference type="EC" id="3.5.3.23" evidence="3 4"/>
<accession>A0A0T9PPD2</accession>
<feature type="binding site" evidence="3">
    <location>
        <position position="251"/>
    </location>
    <ligand>
        <name>substrate</name>
    </ligand>
</feature>
<dbReference type="PANTHER" id="PTHR30420:SF2">
    <property type="entry name" value="N-SUCCINYLARGININE DIHYDROLASE"/>
    <property type="match status" value="1"/>
</dbReference>
<feature type="active site" description="Nucleophile" evidence="3">
    <location>
        <position position="370"/>
    </location>
</feature>
<dbReference type="PANTHER" id="PTHR30420">
    <property type="entry name" value="N-SUCCINYLARGININE DIHYDROLASE"/>
    <property type="match status" value="1"/>
</dbReference>
<dbReference type="EMBL" id="CQAZ01000016">
    <property type="protein sequence ID" value="CNH75478.1"/>
    <property type="molecule type" value="Genomic_DNA"/>
</dbReference>
<keyword evidence="1 3" id="KW-0056">Arginine metabolism</keyword>
<evidence type="ECO:0000313" key="6">
    <source>
        <dbReference type="EMBL" id="CRY68635.1"/>
    </source>
</evidence>
<feature type="binding site" evidence="3">
    <location>
        <position position="213"/>
    </location>
    <ligand>
        <name>substrate</name>
    </ligand>
</feature>
<dbReference type="UniPathway" id="UPA00185">
    <property type="reaction ID" value="UER00280"/>
</dbReference>
<feature type="binding site" evidence="3">
    <location>
        <position position="364"/>
    </location>
    <ligand>
        <name>substrate</name>
    </ligand>
</feature>
<feature type="binding site" evidence="3">
    <location>
        <position position="110"/>
    </location>
    <ligand>
        <name>substrate</name>
    </ligand>
</feature>
<dbReference type="Gene3D" id="3.75.10.20">
    <property type="entry name" value="Succinylarginine dihydrolase"/>
    <property type="match status" value="1"/>
</dbReference>
<gene>
    <name evidence="3 5" type="primary">astB</name>
    <name evidence="5" type="ORF">ERS008529_02039</name>
    <name evidence="6" type="ORF">ERS137968_03751</name>
</gene>
<evidence type="ECO:0000256" key="3">
    <source>
        <dbReference type="HAMAP-Rule" id="MF_01172"/>
    </source>
</evidence>
<dbReference type="Pfam" id="PF04996">
    <property type="entry name" value="AstB"/>
    <property type="match status" value="1"/>
</dbReference>
<protein>
    <recommendedName>
        <fullName evidence="3 4">N-succinylarginine dihydrolase</fullName>
        <ecNumber evidence="3 4">3.5.3.23</ecNumber>
    </recommendedName>
</protein>
<sequence length="449" mass="49439">MAGYEVNFDGLVGLTHHYAGLSFGNEASSAHQNSISNPRLAAKQGLLKMKALADLGYKQGILPPQERPAISVLRQLGFSGSDEQVLSDVARKSPRLLSAVSSASSMWTANAATVSPSADSADSRVHFTVANLSNKFHRAIEADTTSAILKGVFNNHRHFVHHDALPAVELFGDEGAANHNRLGGEYDSPAIQLFVYGRKGLESGAIPSRYPARQTLEASEAVARLHLLEPDRVVFVQQNPAVIDQGVFHNDVIAVSNQNVLFHHQHAFVPDIQVIDDIRRKMGRIEQQLINIEVPAAEVSVAEAVSTYLFNSQLLSKPNGKMLLVIPQESQDSPVVWRYLSKLINSGGPIDEVRVFDLRESMRNGGGPACLRLRVALSDTELQAVNRRVMMTPALFVALNNWVDQHYRDHLQFKDLADPQLLQEGRRALDELTRILNLGSVYPFQRNGS</sequence>
<dbReference type="Proteomes" id="UP000044625">
    <property type="component" value="Unassembled WGS sequence"/>
</dbReference>
<evidence type="ECO:0000256" key="1">
    <source>
        <dbReference type="ARBA" id="ARBA00022503"/>
    </source>
</evidence>
<comment type="pathway">
    <text evidence="3">Amino-acid degradation; L-arginine degradation via AST pathway; L-glutamate and succinate from L-arginine: step 2/5.</text>
</comment>
<feature type="binding site" evidence="3">
    <location>
        <begin position="19"/>
        <end position="28"/>
    </location>
    <ligand>
        <name>substrate</name>
    </ligand>
</feature>
<evidence type="ECO:0000256" key="4">
    <source>
        <dbReference type="NCBIfam" id="TIGR03241"/>
    </source>
</evidence>
<name>A0A0T9PPD2_9GAMM</name>
<reference evidence="8" key="1">
    <citation type="submission" date="2015-03" db="EMBL/GenBank/DDBJ databases">
        <authorList>
            <consortium name="Pathogen Informatics"/>
        </authorList>
    </citation>
    <scope>NUCLEOTIDE SEQUENCE [LARGE SCALE GENOMIC DNA]</scope>
    <source>
        <strain evidence="8">A125KOH2</strain>
    </source>
</reference>
<dbReference type="AlphaFoldDB" id="A0A0T9PPD2"/>
<evidence type="ECO:0000256" key="2">
    <source>
        <dbReference type="ARBA" id="ARBA00022801"/>
    </source>
</evidence>
<dbReference type="InterPro" id="IPR037031">
    <property type="entry name" value="AstB_sf"/>
</dbReference>
<reference evidence="6 7" key="3">
    <citation type="submission" date="2015-03" db="EMBL/GenBank/DDBJ databases">
        <authorList>
            <consortium name="Pathogen Informatics"/>
            <person name="Murphy D."/>
        </authorList>
    </citation>
    <scope>NUCLEOTIDE SEQUENCE [LARGE SCALE GENOMIC DNA]</scope>
    <source>
        <strain evidence="7">type strain: CIP110230</strain>
        <strain evidence="6">Type strain: CIP110230</strain>
    </source>
</reference>
<keyword evidence="2 3" id="KW-0378">Hydrolase</keyword>